<dbReference type="CDD" id="cd06173">
    <property type="entry name" value="MFS_MefA_like"/>
    <property type="match status" value="1"/>
</dbReference>
<dbReference type="PANTHER" id="PTHR23513">
    <property type="entry name" value="INTEGRAL MEMBRANE EFFLUX PROTEIN-RELATED"/>
    <property type="match status" value="1"/>
</dbReference>
<evidence type="ECO:0000313" key="10">
    <source>
        <dbReference type="Proteomes" id="UP000320184"/>
    </source>
</evidence>
<feature type="transmembrane region" description="Helical" evidence="7">
    <location>
        <begin position="294"/>
        <end position="311"/>
    </location>
</feature>
<feature type="transmembrane region" description="Helical" evidence="7">
    <location>
        <begin position="177"/>
        <end position="196"/>
    </location>
</feature>
<evidence type="ECO:0000259" key="8">
    <source>
        <dbReference type="PROSITE" id="PS50850"/>
    </source>
</evidence>
<dbReference type="InterPro" id="IPR020846">
    <property type="entry name" value="MFS_dom"/>
</dbReference>
<comment type="subcellular location">
    <subcellularLocation>
        <location evidence="1">Cell membrane</location>
        <topology evidence="1">Multi-pass membrane protein</topology>
    </subcellularLocation>
</comment>
<evidence type="ECO:0000256" key="2">
    <source>
        <dbReference type="ARBA" id="ARBA00022448"/>
    </source>
</evidence>
<keyword evidence="3" id="KW-1003">Cell membrane</keyword>
<dbReference type="PROSITE" id="PS50850">
    <property type="entry name" value="MFS"/>
    <property type="match status" value="1"/>
</dbReference>
<evidence type="ECO:0000256" key="1">
    <source>
        <dbReference type="ARBA" id="ARBA00004651"/>
    </source>
</evidence>
<dbReference type="AlphaFoldDB" id="A0A538S817"/>
<feature type="domain" description="Major facilitator superfamily (MFS) profile" evidence="8">
    <location>
        <begin position="1"/>
        <end position="406"/>
    </location>
</feature>
<evidence type="ECO:0000313" key="9">
    <source>
        <dbReference type="EMBL" id="TMQ47523.1"/>
    </source>
</evidence>
<dbReference type="InterPro" id="IPR036259">
    <property type="entry name" value="MFS_trans_sf"/>
</dbReference>
<feature type="transmembrane region" description="Helical" evidence="7">
    <location>
        <begin position="53"/>
        <end position="76"/>
    </location>
</feature>
<organism evidence="9 10">
    <name type="scientific">Eiseniibacteriota bacterium</name>
    <dbReference type="NCBI Taxonomy" id="2212470"/>
    <lineage>
        <taxon>Bacteria</taxon>
        <taxon>Candidatus Eiseniibacteriota</taxon>
    </lineage>
</organism>
<evidence type="ECO:0000256" key="6">
    <source>
        <dbReference type="ARBA" id="ARBA00023136"/>
    </source>
</evidence>
<dbReference type="EMBL" id="VBOT01000179">
    <property type="protein sequence ID" value="TMQ47523.1"/>
    <property type="molecule type" value="Genomic_DNA"/>
</dbReference>
<dbReference type="InterPro" id="IPR010290">
    <property type="entry name" value="TM_effector"/>
</dbReference>
<reference evidence="9 10" key="1">
    <citation type="journal article" date="2019" name="Nat. Microbiol.">
        <title>Mediterranean grassland soil C-N compound turnover is dependent on rainfall and depth, and is mediated by genomically divergent microorganisms.</title>
        <authorList>
            <person name="Diamond S."/>
            <person name="Andeer P.F."/>
            <person name="Li Z."/>
            <person name="Crits-Christoph A."/>
            <person name="Burstein D."/>
            <person name="Anantharaman K."/>
            <person name="Lane K.R."/>
            <person name="Thomas B.C."/>
            <person name="Pan C."/>
            <person name="Northen T.R."/>
            <person name="Banfield J.F."/>
        </authorList>
    </citation>
    <scope>NUCLEOTIDE SEQUENCE [LARGE SCALE GENOMIC DNA]</scope>
    <source>
        <strain evidence="9">WS_3</strain>
    </source>
</reference>
<evidence type="ECO:0000256" key="5">
    <source>
        <dbReference type="ARBA" id="ARBA00022989"/>
    </source>
</evidence>
<comment type="caution">
    <text evidence="9">The sequence shown here is derived from an EMBL/GenBank/DDBJ whole genome shotgun (WGS) entry which is preliminary data.</text>
</comment>
<keyword evidence="5 7" id="KW-1133">Transmembrane helix</keyword>
<protein>
    <submittedName>
        <fullName evidence="9">MFS transporter</fullName>
    </submittedName>
</protein>
<keyword evidence="6 7" id="KW-0472">Membrane</keyword>
<evidence type="ECO:0000256" key="4">
    <source>
        <dbReference type="ARBA" id="ARBA00022692"/>
    </source>
</evidence>
<proteinExistence type="predicted"/>
<feature type="transmembrane region" description="Helical" evidence="7">
    <location>
        <begin position="83"/>
        <end position="104"/>
    </location>
</feature>
<dbReference type="Proteomes" id="UP000320184">
    <property type="component" value="Unassembled WGS sequence"/>
</dbReference>
<dbReference type="PANTHER" id="PTHR23513:SF9">
    <property type="entry name" value="ENTEROBACTIN EXPORTER ENTS"/>
    <property type="match status" value="1"/>
</dbReference>
<feature type="transmembrane region" description="Helical" evidence="7">
    <location>
        <begin position="233"/>
        <end position="251"/>
    </location>
</feature>
<feature type="transmembrane region" description="Helical" evidence="7">
    <location>
        <begin position="263"/>
        <end position="282"/>
    </location>
</feature>
<dbReference type="GO" id="GO:0005886">
    <property type="term" value="C:plasma membrane"/>
    <property type="evidence" value="ECO:0007669"/>
    <property type="project" value="UniProtKB-SubCell"/>
</dbReference>
<keyword evidence="2" id="KW-0813">Transport</keyword>
<evidence type="ECO:0000256" key="7">
    <source>
        <dbReference type="SAM" id="Phobius"/>
    </source>
</evidence>
<dbReference type="GO" id="GO:0022857">
    <property type="term" value="F:transmembrane transporter activity"/>
    <property type="evidence" value="ECO:0007669"/>
    <property type="project" value="InterPro"/>
</dbReference>
<gene>
    <name evidence="9" type="ORF">E6K73_13550</name>
</gene>
<evidence type="ECO:0000256" key="3">
    <source>
        <dbReference type="ARBA" id="ARBA00022475"/>
    </source>
</evidence>
<feature type="transmembrane region" description="Helical" evidence="7">
    <location>
        <begin position="18"/>
        <end position="41"/>
    </location>
</feature>
<dbReference type="SUPFAM" id="SSF103473">
    <property type="entry name" value="MFS general substrate transporter"/>
    <property type="match status" value="1"/>
</dbReference>
<dbReference type="Gene3D" id="1.20.1250.20">
    <property type="entry name" value="MFS general substrate transporter like domains"/>
    <property type="match status" value="1"/>
</dbReference>
<accession>A0A538S817</accession>
<feature type="transmembrane region" description="Helical" evidence="7">
    <location>
        <begin position="373"/>
        <end position="400"/>
    </location>
</feature>
<sequence length="414" mass="43657">MTLAPSAFVALRHRNFRLLWASQLVSMAGSMMQNAVILWHVSLLVPAEQRGLALGMVGLVKVVPIVGFSVVSGVVADAVDRRRLMLVTQIGMALCAAALALIAFGGTRTLWPLYLLAALSSAFGSFDGPARQSLIPTLVPREHLANAISLNSMMFQIASVLGPALGGLLIAGPGIGWAYALNAASFLCVIVAILIMRDVPPREAGTGSEISLRAALEGFRFVFRTPLIRSTMLLDFFATFFASASALLPIFAQDILKVGASGYGLLSAAPSVGALLTSLALVRLAARMERRGAAVLWSVLGYGIATIAFGLSRAFWLTFVCLALTGVTDTVSMVIRNVIRQMNTPDAMRGRMTSVNMIFFMGGPQLGEMEAGLVAHAFGATASVVSGGLGCVVALAWVAWQTPALRGYRVEPGS</sequence>
<dbReference type="Pfam" id="PF05977">
    <property type="entry name" value="MFS_3"/>
    <property type="match status" value="1"/>
</dbReference>
<keyword evidence="4 7" id="KW-0812">Transmembrane</keyword>
<name>A0A538S817_UNCEI</name>